<organism evidence="2 3">
    <name type="scientific">Hymenobacter jeongseonensis</name>
    <dbReference type="NCBI Taxonomy" id="2791027"/>
    <lineage>
        <taxon>Bacteria</taxon>
        <taxon>Pseudomonadati</taxon>
        <taxon>Bacteroidota</taxon>
        <taxon>Cytophagia</taxon>
        <taxon>Cytophagales</taxon>
        <taxon>Hymenobacteraceae</taxon>
        <taxon>Hymenobacter</taxon>
    </lineage>
</organism>
<feature type="domain" description="Secretion system C-terminal sorting" evidence="1">
    <location>
        <begin position="140"/>
        <end position="212"/>
    </location>
</feature>
<dbReference type="Pfam" id="PF18962">
    <property type="entry name" value="Por_Secre_tail"/>
    <property type="match status" value="1"/>
</dbReference>
<gene>
    <name evidence="2" type="ORF">I2I05_14185</name>
</gene>
<proteinExistence type="predicted"/>
<dbReference type="NCBIfam" id="TIGR04183">
    <property type="entry name" value="Por_Secre_tail"/>
    <property type="match status" value="1"/>
</dbReference>
<dbReference type="Proteomes" id="UP000597617">
    <property type="component" value="Unassembled WGS sequence"/>
</dbReference>
<reference evidence="2 3" key="1">
    <citation type="submission" date="2020-11" db="EMBL/GenBank/DDBJ databases">
        <authorList>
            <person name="Kim M.K."/>
        </authorList>
    </citation>
    <scope>NUCLEOTIDE SEQUENCE [LARGE SCALE GENOMIC DNA]</scope>
    <source>
        <strain evidence="2 3">BT683</strain>
    </source>
</reference>
<evidence type="ECO:0000313" key="2">
    <source>
        <dbReference type="EMBL" id="MBF9238551.1"/>
    </source>
</evidence>
<name>A0ABS0IJM6_9BACT</name>
<dbReference type="InterPro" id="IPR026444">
    <property type="entry name" value="Secre_tail"/>
</dbReference>
<dbReference type="RefSeq" id="WP_196282928.1">
    <property type="nucleotide sequence ID" value="NZ_JADQDQ010000006.1"/>
</dbReference>
<dbReference type="EMBL" id="JADQDQ010000006">
    <property type="protein sequence ID" value="MBF9238551.1"/>
    <property type="molecule type" value="Genomic_DNA"/>
</dbReference>
<evidence type="ECO:0000259" key="1">
    <source>
        <dbReference type="Pfam" id="PF18962"/>
    </source>
</evidence>
<sequence>MYTTTYTVTGTTANGQCNTASTTITVVRPLPVELISFDAAWVGKTPVLTWATASEKNNAYFAIERSLDGAAFQTMGKREGAGTTSARTSYQFADGSLGQTAATTAYYRLRQVDTDGTTTFSQVRSVQIVSVVSQEFKANVFPNPYDNKVAVRVNSLGTDAISFTVRNVLGQAVLTKTLTTTAGEQDVELSEATALPRGMYYITVRQGNEQQVLRMSHR</sequence>
<dbReference type="InterPro" id="IPR013783">
    <property type="entry name" value="Ig-like_fold"/>
</dbReference>
<protein>
    <submittedName>
        <fullName evidence="2">T9SS type A sorting domain-containing protein</fullName>
    </submittedName>
</protein>
<comment type="caution">
    <text evidence="2">The sequence shown here is derived from an EMBL/GenBank/DDBJ whole genome shotgun (WGS) entry which is preliminary data.</text>
</comment>
<keyword evidence="3" id="KW-1185">Reference proteome</keyword>
<evidence type="ECO:0000313" key="3">
    <source>
        <dbReference type="Proteomes" id="UP000597617"/>
    </source>
</evidence>
<accession>A0ABS0IJM6</accession>
<dbReference type="Gene3D" id="2.60.40.10">
    <property type="entry name" value="Immunoglobulins"/>
    <property type="match status" value="1"/>
</dbReference>